<evidence type="ECO:0000313" key="2">
    <source>
        <dbReference type="Proteomes" id="UP000436858"/>
    </source>
</evidence>
<gene>
    <name evidence="1" type="ORF">GAN91_25235</name>
</gene>
<dbReference type="DNASU" id="1073163"/>
<sequence>MKINSVYLVSRLIKSGPTNQALNLLSGFDKKRVNAVIVTLSEEDSFSSMHKEFIEKGIEVVQLKRKKWNLFFALFDVVKLVKERNIQLVHSSGLRPDILNILLWNQNVKKCTTQRCDPKDILNFYSSTIVSFIYVLVVRRFHRIIACSEALSRILHEKYNLKTTFVRNGVDTTIYYPLSRDEKIALRSKYNIPDEKRIYVVLGSLIHRKNVLHIIKSFHLIHNDDVHLLIVGGGPLQKELEEKAAGLNITFTGNVAIPLPYIQMSDIMISASLAEGLPNSVLEGLACGLPILFSDITPHQEIYYRDTAIGELFSNDKVEYLVEAVQKTFKWDLEEKKRVVRDMVETNFSKYVTARAYEDQYISLISE</sequence>
<name>A0A6I0T7L9_BACT4</name>
<dbReference type="Pfam" id="PF13439">
    <property type="entry name" value="Glyco_transf_4"/>
    <property type="match status" value="1"/>
</dbReference>
<dbReference type="InterPro" id="IPR050194">
    <property type="entry name" value="Glycosyltransferase_grp1"/>
</dbReference>
<dbReference type="EMBL" id="WCRY01000042">
    <property type="protein sequence ID" value="KAB4471644.1"/>
    <property type="molecule type" value="Genomic_DNA"/>
</dbReference>
<dbReference type="PANTHER" id="PTHR45947:SF3">
    <property type="entry name" value="SULFOQUINOVOSYL TRANSFERASE SQD2"/>
    <property type="match status" value="1"/>
</dbReference>
<dbReference type="InterPro" id="IPR001296">
    <property type="entry name" value="Glyco_trans_1"/>
</dbReference>
<evidence type="ECO:0000313" key="1">
    <source>
        <dbReference type="EMBL" id="KAB4471644.1"/>
    </source>
</evidence>
<protein>
    <submittedName>
        <fullName evidence="1">Glycosyltransferase family 4 protein</fullName>
    </submittedName>
</protein>
<reference evidence="1 2" key="1">
    <citation type="journal article" date="2019" name="Nat. Med.">
        <title>A library of human gut bacterial isolates paired with longitudinal multiomics data enables mechanistic microbiome research.</title>
        <authorList>
            <person name="Poyet M."/>
            <person name="Groussin M."/>
            <person name="Gibbons S.M."/>
            <person name="Avila-Pacheco J."/>
            <person name="Jiang X."/>
            <person name="Kearney S.M."/>
            <person name="Perrotta A.R."/>
            <person name="Berdy B."/>
            <person name="Zhao S."/>
            <person name="Lieberman T.D."/>
            <person name="Swanson P.K."/>
            <person name="Smith M."/>
            <person name="Roesemann S."/>
            <person name="Alexander J.E."/>
            <person name="Rich S.A."/>
            <person name="Livny J."/>
            <person name="Vlamakis H."/>
            <person name="Clish C."/>
            <person name="Bullock K."/>
            <person name="Deik A."/>
            <person name="Scott J."/>
            <person name="Pierce K.A."/>
            <person name="Xavier R.J."/>
            <person name="Alm E.J."/>
        </authorList>
    </citation>
    <scope>NUCLEOTIDE SEQUENCE [LARGE SCALE GENOMIC DNA]</scope>
    <source>
        <strain evidence="1 2">BIOML-A162</strain>
    </source>
</reference>
<dbReference type="RefSeq" id="WP_011107723.1">
    <property type="nucleotide sequence ID" value="NZ_CAXSNJ010000031.1"/>
</dbReference>
<keyword evidence="1" id="KW-0808">Transferase</keyword>
<dbReference type="GeneID" id="60927325"/>
<accession>A0A6I0T7L9</accession>
<dbReference type="Proteomes" id="UP000436858">
    <property type="component" value="Unassembled WGS sequence"/>
</dbReference>
<dbReference type="Gene3D" id="3.40.50.2000">
    <property type="entry name" value="Glycogen Phosphorylase B"/>
    <property type="match status" value="2"/>
</dbReference>
<dbReference type="Pfam" id="PF00534">
    <property type="entry name" value="Glycos_transf_1"/>
    <property type="match status" value="1"/>
</dbReference>
<dbReference type="PANTHER" id="PTHR45947">
    <property type="entry name" value="SULFOQUINOVOSYL TRANSFERASE SQD2"/>
    <property type="match status" value="1"/>
</dbReference>
<dbReference type="CDD" id="cd03801">
    <property type="entry name" value="GT4_PimA-like"/>
    <property type="match status" value="1"/>
</dbReference>
<dbReference type="SUPFAM" id="SSF53756">
    <property type="entry name" value="UDP-Glycosyltransferase/glycogen phosphorylase"/>
    <property type="match status" value="1"/>
</dbReference>
<dbReference type="InterPro" id="IPR028098">
    <property type="entry name" value="Glyco_trans_4-like_N"/>
</dbReference>
<dbReference type="OMA" id="NIACADF"/>
<organism evidence="1 2">
    <name type="scientific">Bacteroides thetaiotaomicron</name>
    <dbReference type="NCBI Taxonomy" id="818"/>
    <lineage>
        <taxon>Bacteria</taxon>
        <taxon>Pseudomonadati</taxon>
        <taxon>Bacteroidota</taxon>
        <taxon>Bacteroidia</taxon>
        <taxon>Bacteroidales</taxon>
        <taxon>Bacteroidaceae</taxon>
        <taxon>Bacteroides</taxon>
    </lineage>
</organism>
<dbReference type="GO" id="GO:0016757">
    <property type="term" value="F:glycosyltransferase activity"/>
    <property type="evidence" value="ECO:0007669"/>
    <property type="project" value="InterPro"/>
</dbReference>
<proteinExistence type="predicted"/>
<comment type="caution">
    <text evidence="1">The sequence shown here is derived from an EMBL/GenBank/DDBJ whole genome shotgun (WGS) entry which is preliminary data.</text>
</comment>
<dbReference type="AlphaFoldDB" id="A0A6I0T7L9"/>